<accession>A0A1E1K6I7</accession>
<dbReference type="Gene3D" id="6.20.130.10">
    <property type="match status" value="1"/>
</dbReference>
<comment type="caution">
    <text evidence="3">The sequence shown here is derived from an EMBL/GenBank/DDBJ whole genome shotgun (WGS) entry which is preliminary data.</text>
</comment>
<feature type="domain" description="Ribosomal protein bL31m N-terminal" evidence="2">
    <location>
        <begin position="40"/>
        <end position="85"/>
    </location>
</feature>
<dbReference type="InterPro" id="IPR048874">
    <property type="entry name" value="Ribosomal_bL31m_N"/>
</dbReference>
<evidence type="ECO:0000313" key="3">
    <source>
        <dbReference type="EMBL" id="CZS93632.1"/>
    </source>
</evidence>
<dbReference type="Proteomes" id="UP000178129">
    <property type="component" value="Unassembled WGS sequence"/>
</dbReference>
<dbReference type="FunCoup" id="A0A1E1K6I7">
    <property type="interactions" value="149"/>
</dbReference>
<keyword evidence="3" id="KW-0689">Ribosomal protein</keyword>
<dbReference type="PANTHER" id="PTHR28174:SF1">
    <property type="entry name" value="LARGE RIBOSOMAL SUBUNIT PROTEIN BL31M"/>
    <property type="match status" value="1"/>
</dbReference>
<evidence type="ECO:0000256" key="1">
    <source>
        <dbReference type="SAM" id="MobiDB-lite"/>
    </source>
</evidence>
<name>A0A1E1K6I7_9HELO</name>
<dbReference type="EMBL" id="FJUW01000007">
    <property type="protein sequence ID" value="CZS93632.1"/>
    <property type="molecule type" value="Genomic_DNA"/>
</dbReference>
<organism evidence="3 4">
    <name type="scientific">Rhynchosporium graminicola</name>
    <dbReference type="NCBI Taxonomy" id="2792576"/>
    <lineage>
        <taxon>Eukaryota</taxon>
        <taxon>Fungi</taxon>
        <taxon>Dikarya</taxon>
        <taxon>Ascomycota</taxon>
        <taxon>Pezizomycotina</taxon>
        <taxon>Leotiomycetes</taxon>
        <taxon>Helotiales</taxon>
        <taxon>Ploettnerulaceae</taxon>
        <taxon>Rhynchosporium</taxon>
    </lineage>
</organism>
<keyword evidence="4" id="KW-1185">Reference proteome</keyword>
<proteinExistence type="predicted"/>
<keyword evidence="3" id="KW-0687">Ribonucleoprotein</keyword>
<sequence>MACKLPSTGLRRAQLAPSNSCSISATCTAQQIRHASLLKRPHRPYTFTQLVTLSDGSTYTHRTTSPAPIYRSAKDTRNHPVWQPSLHSLRNVEQDDAGRLKAFRRKFGRGWDVDGAAEQAGEGAEEGMDGNGDGGLMDLISGVKPQEAEVKKSKKSGLQQLEEAVEKSGKEATRAKPGKKAGVWG</sequence>
<reference evidence="4" key="1">
    <citation type="submission" date="2016-03" db="EMBL/GenBank/DDBJ databases">
        <authorList>
            <person name="Ploux O."/>
        </authorList>
    </citation>
    <scope>NUCLEOTIDE SEQUENCE [LARGE SCALE GENOMIC DNA]</scope>
    <source>
        <strain evidence="4">UK7</strain>
    </source>
</reference>
<dbReference type="InParanoid" id="A0A1E1K6I7"/>
<dbReference type="GO" id="GO:0032543">
    <property type="term" value="P:mitochondrial translation"/>
    <property type="evidence" value="ECO:0007669"/>
    <property type="project" value="InterPro"/>
</dbReference>
<evidence type="ECO:0000313" key="4">
    <source>
        <dbReference type="Proteomes" id="UP000178129"/>
    </source>
</evidence>
<feature type="region of interest" description="Disordered" evidence="1">
    <location>
        <begin position="118"/>
        <end position="185"/>
    </location>
</feature>
<evidence type="ECO:0000259" key="2">
    <source>
        <dbReference type="Pfam" id="PF21492"/>
    </source>
</evidence>
<dbReference type="GO" id="GO:0005762">
    <property type="term" value="C:mitochondrial large ribosomal subunit"/>
    <property type="evidence" value="ECO:0007669"/>
    <property type="project" value="InterPro"/>
</dbReference>
<gene>
    <name evidence="3" type="ORF">RCO7_09488</name>
</gene>
<dbReference type="STRING" id="914237.A0A1E1K6I7"/>
<dbReference type="GO" id="GO:0003735">
    <property type="term" value="F:structural constituent of ribosome"/>
    <property type="evidence" value="ECO:0007669"/>
    <property type="project" value="InterPro"/>
</dbReference>
<feature type="compositionally biased region" description="Basic and acidic residues" evidence="1">
    <location>
        <begin position="164"/>
        <end position="174"/>
    </location>
</feature>
<dbReference type="AlphaFoldDB" id="A0A1E1K6I7"/>
<dbReference type="InterPro" id="IPR034600">
    <property type="entry name" value="Ribosomal_bL31m"/>
</dbReference>
<dbReference type="PANTHER" id="PTHR28174">
    <property type="entry name" value="54S RIBOSOMAL PROTEIN L36, MITOCHONDRIAL"/>
    <property type="match status" value="1"/>
</dbReference>
<protein>
    <submittedName>
        <fullName evidence="3">Related to ribosomal protein YmL36, mitochondrial</fullName>
    </submittedName>
</protein>
<dbReference type="Pfam" id="PF21492">
    <property type="entry name" value="bL31_N"/>
    <property type="match status" value="1"/>
</dbReference>